<keyword evidence="3" id="KW-1185">Reference proteome</keyword>
<sequence length="548" mass="60178">MAQQIATSPSSAIIPPLGTKITEVANKSTTSLQSTFKPQSLSAPRIRILLAPYMSPFIVPLHKVETWDLLYEALKTLFGLDIFNNSSIRITDQDGNSILPPVWKDLLEPDMTIIVDTCSLQVENSPVTFKFEPLPAFSHSSPPASPAFTSRVSEDSCLYDSASMYRGQLGVIIGQAVPMPPTPVGTPNVHGRRTSRDMINEWSKRVDEEEKRDASVEMFSGLSSGHSSKPSEKEQTTSTEKPVRQENAPKAKSFKSSISRFARAVLCVLTYSKDSPHSKSSDKRKRAPTPSDKPRRTITMDAIEKQPPKSQFTTRAYHIPSERRTASISRRRGIPSLAPVATPSTTTPTRSRAEVRRSKSLSHLKLPSFSSTKATTSSPLPTPTASIKFRPRSKSFTSTRNSSKLSIISPPVPPRRPSLELGTNAQYKSLALDKAQITEMFKELDGETLAGRSRSGTGDTSSTLAVPPAAQELQKPLPKLPYKFSAFPAPSPPRSPIIGFGDDYVVYEEVGRPATAVTRRITKVTLRKVASTDFTPVKPRRVKTVKTF</sequence>
<feature type="region of interest" description="Disordered" evidence="1">
    <location>
        <begin position="219"/>
        <end position="255"/>
    </location>
</feature>
<dbReference type="AlphaFoldDB" id="A0A3N4KM79"/>
<feature type="region of interest" description="Disordered" evidence="1">
    <location>
        <begin position="177"/>
        <end position="199"/>
    </location>
</feature>
<dbReference type="InParanoid" id="A0A3N4KM79"/>
<feature type="compositionally biased region" description="Basic and acidic residues" evidence="1">
    <location>
        <begin position="229"/>
        <end position="249"/>
    </location>
</feature>
<feature type="region of interest" description="Disordered" evidence="1">
    <location>
        <begin position="322"/>
        <end position="421"/>
    </location>
</feature>
<evidence type="ECO:0000313" key="2">
    <source>
        <dbReference type="EMBL" id="RPB11676.1"/>
    </source>
</evidence>
<reference evidence="2 3" key="1">
    <citation type="journal article" date="2018" name="Nat. Ecol. Evol.">
        <title>Pezizomycetes genomes reveal the molecular basis of ectomycorrhizal truffle lifestyle.</title>
        <authorList>
            <person name="Murat C."/>
            <person name="Payen T."/>
            <person name="Noel B."/>
            <person name="Kuo A."/>
            <person name="Morin E."/>
            <person name="Chen J."/>
            <person name="Kohler A."/>
            <person name="Krizsan K."/>
            <person name="Balestrini R."/>
            <person name="Da Silva C."/>
            <person name="Montanini B."/>
            <person name="Hainaut M."/>
            <person name="Levati E."/>
            <person name="Barry K.W."/>
            <person name="Belfiori B."/>
            <person name="Cichocki N."/>
            <person name="Clum A."/>
            <person name="Dockter R.B."/>
            <person name="Fauchery L."/>
            <person name="Guy J."/>
            <person name="Iotti M."/>
            <person name="Le Tacon F."/>
            <person name="Lindquist E.A."/>
            <person name="Lipzen A."/>
            <person name="Malagnac F."/>
            <person name="Mello A."/>
            <person name="Molinier V."/>
            <person name="Miyauchi S."/>
            <person name="Poulain J."/>
            <person name="Riccioni C."/>
            <person name="Rubini A."/>
            <person name="Sitrit Y."/>
            <person name="Splivallo R."/>
            <person name="Traeger S."/>
            <person name="Wang M."/>
            <person name="Zifcakova L."/>
            <person name="Wipf D."/>
            <person name="Zambonelli A."/>
            <person name="Paolocci F."/>
            <person name="Nowrousian M."/>
            <person name="Ottonello S."/>
            <person name="Baldrian P."/>
            <person name="Spatafora J.W."/>
            <person name="Henrissat B."/>
            <person name="Nagy L.G."/>
            <person name="Aury J.M."/>
            <person name="Wincker P."/>
            <person name="Grigoriev I.V."/>
            <person name="Bonfante P."/>
            <person name="Martin F.M."/>
        </authorList>
    </citation>
    <scope>NUCLEOTIDE SEQUENCE [LARGE SCALE GENOMIC DNA]</scope>
    <source>
        <strain evidence="2 3">CCBAS932</strain>
    </source>
</reference>
<feature type="compositionally biased region" description="Polar residues" evidence="1">
    <location>
        <begin position="394"/>
        <end position="405"/>
    </location>
</feature>
<dbReference type="EMBL" id="ML119134">
    <property type="protein sequence ID" value="RPB11676.1"/>
    <property type="molecule type" value="Genomic_DNA"/>
</dbReference>
<proteinExistence type="predicted"/>
<feature type="compositionally biased region" description="Low complexity" evidence="1">
    <location>
        <begin position="370"/>
        <end position="386"/>
    </location>
</feature>
<organism evidence="2 3">
    <name type="scientific">Morchella conica CCBAS932</name>
    <dbReference type="NCBI Taxonomy" id="1392247"/>
    <lineage>
        <taxon>Eukaryota</taxon>
        <taxon>Fungi</taxon>
        <taxon>Dikarya</taxon>
        <taxon>Ascomycota</taxon>
        <taxon>Pezizomycotina</taxon>
        <taxon>Pezizomycetes</taxon>
        <taxon>Pezizales</taxon>
        <taxon>Morchellaceae</taxon>
        <taxon>Morchella</taxon>
    </lineage>
</organism>
<evidence type="ECO:0000256" key="1">
    <source>
        <dbReference type="SAM" id="MobiDB-lite"/>
    </source>
</evidence>
<feature type="compositionally biased region" description="Low complexity" evidence="1">
    <location>
        <begin position="341"/>
        <end position="350"/>
    </location>
</feature>
<gene>
    <name evidence="2" type="ORF">P167DRAFT_606334</name>
</gene>
<feature type="region of interest" description="Disordered" evidence="1">
    <location>
        <begin position="273"/>
        <end position="296"/>
    </location>
</feature>
<evidence type="ECO:0000313" key="3">
    <source>
        <dbReference type="Proteomes" id="UP000277580"/>
    </source>
</evidence>
<name>A0A3N4KM79_9PEZI</name>
<protein>
    <submittedName>
        <fullName evidence="2">Uncharacterized protein</fullName>
    </submittedName>
</protein>
<accession>A0A3N4KM79</accession>
<dbReference type="Proteomes" id="UP000277580">
    <property type="component" value="Unassembled WGS sequence"/>
</dbReference>
<dbReference type="OrthoDB" id="5386461at2759"/>